<organism evidence="11 12">
    <name type="scientific">Dawidia soli</name>
    <dbReference type="NCBI Taxonomy" id="2782352"/>
    <lineage>
        <taxon>Bacteria</taxon>
        <taxon>Pseudomonadati</taxon>
        <taxon>Bacteroidota</taxon>
        <taxon>Cytophagia</taxon>
        <taxon>Cytophagales</taxon>
        <taxon>Chryseotaleaceae</taxon>
        <taxon>Dawidia</taxon>
    </lineage>
</organism>
<evidence type="ECO:0000259" key="10">
    <source>
        <dbReference type="Pfam" id="PF07715"/>
    </source>
</evidence>
<keyword evidence="2 8" id="KW-0813">Transport</keyword>
<dbReference type="Pfam" id="PF07715">
    <property type="entry name" value="Plug"/>
    <property type="match status" value="1"/>
</dbReference>
<dbReference type="InterPro" id="IPR039426">
    <property type="entry name" value="TonB-dep_rcpt-like"/>
</dbReference>
<dbReference type="InterPro" id="IPR008969">
    <property type="entry name" value="CarboxyPept-like_regulatory"/>
</dbReference>
<evidence type="ECO:0000256" key="8">
    <source>
        <dbReference type="PROSITE-ProRule" id="PRU01360"/>
    </source>
</evidence>
<keyword evidence="12" id="KW-1185">Reference proteome</keyword>
<dbReference type="NCBIfam" id="TIGR04056">
    <property type="entry name" value="OMP_RagA_SusC"/>
    <property type="match status" value="1"/>
</dbReference>
<keyword evidence="6 8" id="KW-0472">Membrane</keyword>
<keyword evidence="5 9" id="KW-0732">Signal</keyword>
<dbReference type="InterPro" id="IPR023997">
    <property type="entry name" value="TonB-dep_OMP_SusC/RagA_CS"/>
</dbReference>
<dbReference type="Gene3D" id="2.170.130.10">
    <property type="entry name" value="TonB-dependent receptor, plug domain"/>
    <property type="match status" value="1"/>
</dbReference>
<dbReference type="RefSeq" id="WP_254089139.1">
    <property type="nucleotide sequence ID" value="NZ_JAHESC010000005.1"/>
</dbReference>
<reference evidence="11 12" key="1">
    <citation type="submission" date="2021-05" db="EMBL/GenBank/DDBJ databases">
        <title>A Polyphasic approach of four new species of the genus Ohtaekwangia: Ohtaekwangia histidinii sp. nov., Ohtaekwangia cretensis sp. nov., Ohtaekwangia indiensis sp. nov., Ohtaekwangia reichenbachii sp. nov. from diverse environment.</title>
        <authorList>
            <person name="Octaviana S."/>
        </authorList>
    </citation>
    <scope>NUCLEOTIDE SEQUENCE [LARGE SCALE GENOMIC DNA]</scope>
    <source>
        <strain evidence="11 12">PWU37</strain>
    </source>
</reference>
<dbReference type="Pfam" id="PF13715">
    <property type="entry name" value="CarbopepD_reg_2"/>
    <property type="match status" value="1"/>
</dbReference>
<dbReference type="Gene3D" id="2.40.170.20">
    <property type="entry name" value="TonB-dependent receptor, beta-barrel domain"/>
    <property type="match status" value="1"/>
</dbReference>
<evidence type="ECO:0000256" key="7">
    <source>
        <dbReference type="ARBA" id="ARBA00023237"/>
    </source>
</evidence>
<evidence type="ECO:0000256" key="2">
    <source>
        <dbReference type="ARBA" id="ARBA00022448"/>
    </source>
</evidence>
<keyword evidence="7 8" id="KW-0998">Cell outer membrane</keyword>
<dbReference type="AlphaFoldDB" id="A0AAP2D5R5"/>
<dbReference type="SUPFAM" id="SSF49464">
    <property type="entry name" value="Carboxypeptidase regulatory domain-like"/>
    <property type="match status" value="1"/>
</dbReference>
<dbReference type="EMBL" id="JAHESC010000005">
    <property type="protein sequence ID" value="MBT1685888.1"/>
    <property type="molecule type" value="Genomic_DNA"/>
</dbReference>
<evidence type="ECO:0000256" key="1">
    <source>
        <dbReference type="ARBA" id="ARBA00004571"/>
    </source>
</evidence>
<feature type="domain" description="TonB-dependent receptor plug" evidence="10">
    <location>
        <begin position="118"/>
        <end position="246"/>
    </location>
</feature>
<comment type="caution">
    <text evidence="11">The sequence shown here is derived from an EMBL/GenBank/DDBJ whole genome shotgun (WGS) entry which is preliminary data.</text>
</comment>
<comment type="subcellular location">
    <subcellularLocation>
        <location evidence="1 8">Cell outer membrane</location>
        <topology evidence="1 8">Multi-pass membrane protein</topology>
    </subcellularLocation>
</comment>
<evidence type="ECO:0000313" key="11">
    <source>
        <dbReference type="EMBL" id="MBT1685888.1"/>
    </source>
</evidence>
<dbReference type="PANTHER" id="PTHR30069">
    <property type="entry name" value="TONB-DEPENDENT OUTER MEMBRANE RECEPTOR"/>
    <property type="match status" value="1"/>
</dbReference>
<comment type="similarity">
    <text evidence="8">Belongs to the TonB-dependent receptor family.</text>
</comment>
<dbReference type="PROSITE" id="PS52016">
    <property type="entry name" value="TONB_DEPENDENT_REC_3"/>
    <property type="match status" value="1"/>
</dbReference>
<name>A0AAP2D5R5_9BACT</name>
<dbReference type="PANTHER" id="PTHR30069:SF29">
    <property type="entry name" value="HEMOGLOBIN AND HEMOGLOBIN-HAPTOGLOBIN-BINDING PROTEIN 1-RELATED"/>
    <property type="match status" value="1"/>
</dbReference>
<dbReference type="NCBIfam" id="TIGR04057">
    <property type="entry name" value="SusC_RagA_signa"/>
    <property type="match status" value="1"/>
</dbReference>
<dbReference type="Gene3D" id="2.60.40.1120">
    <property type="entry name" value="Carboxypeptidase-like, regulatory domain"/>
    <property type="match status" value="1"/>
</dbReference>
<evidence type="ECO:0000256" key="9">
    <source>
        <dbReference type="SAM" id="SignalP"/>
    </source>
</evidence>
<dbReference type="InterPro" id="IPR036942">
    <property type="entry name" value="Beta-barrel_TonB_sf"/>
</dbReference>
<evidence type="ECO:0000256" key="3">
    <source>
        <dbReference type="ARBA" id="ARBA00022452"/>
    </source>
</evidence>
<feature type="signal peptide" evidence="9">
    <location>
        <begin position="1"/>
        <end position="22"/>
    </location>
</feature>
<gene>
    <name evidence="11" type="ORF">KK078_04940</name>
</gene>
<accession>A0AAP2D5R5</accession>
<dbReference type="SUPFAM" id="SSF56935">
    <property type="entry name" value="Porins"/>
    <property type="match status" value="1"/>
</dbReference>
<evidence type="ECO:0000256" key="4">
    <source>
        <dbReference type="ARBA" id="ARBA00022692"/>
    </source>
</evidence>
<dbReference type="GO" id="GO:0015344">
    <property type="term" value="F:siderophore uptake transmembrane transporter activity"/>
    <property type="evidence" value="ECO:0007669"/>
    <property type="project" value="TreeGrafter"/>
</dbReference>
<keyword evidence="3 8" id="KW-1134">Transmembrane beta strand</keyword>
<dbReference type="InterPro" id="IPR037066">
    <property type="entry name" value="Plug_dom_sf"/>
</dbReference>
<feature type="chain" id="PRO_5042843293" evidence="9">
    <location>
        <begin position="23"/>
        <end position="1014"/>
    </location>
</feature>
<proteinExistence type="inferred from homology"/>
<dbReference type="InterPro" id="IPR012910">
    <property type="entry name" value="Plug_dom"/>
</dbReference>
<evidence type="ECO:0000256" key="6">
    <source>
        <dbReference type="ARBA" id="ARBA00023136"/>
    </source>
</evidence>
<dbReference type="GO" id="GO:0044718">
    <property type="term" value="P:siderophore transmembrane transport"/>
    <property type="evidence" value="ECO:0007669"/>
    <property type="project" value="TreeGrafter"/>
</dbReference>
<dbReference type="GO" id="GO:0009279">
    <property type="term" value="C:cell outer membrane"/>
    <property type="evidence" value="ECO:0007669"/>
    <property type="project" value="UniProtKB-SubCell"/>
</dbReference>
<dbReference type="InterPro" id="IPR023996">
    <property type="entry name" value="TonB-dep_OMP_SusC/RagA"/>
</dbReference>
<dbReference type="Proteomes" id="UP001319180">
    <property type="component" value="Unassembled WGS sequence"/>
</dbReference>
<evidence type="ECO:0000313" key="12">
    <source>
        <dbReference type="Proteomes" id="UP001319180"/>
    </source>
</evidence>
<sequence>MKTTFRIPLTVFLLLVCAYAGAQTVTGKVTSISEGSGMPGVSVLLKGTTIGTTTDADGNYTLSNSGLPTGTLVFSFVGYGTEEVEVANRTQIDVQMTEDIFSLGEVVVTAFGVKRSEKTVTYATQQVSSDELTRVKTDNMVNTLNGKIAGVTITPSASGVGGSSKVILRGNRSFVGNNQPLYVIDGVPVTNAGNSNGQPNSPFGGSTNVDGGDAISTLNPDDIESISVLKGASASALYGSQAANGVILITTKKGKEGQTQINFNSSIIASKAAYTPDFQNSYGRTTETASDSWGAAAAGTGDKNTDEFFRTGINWTNSISLSGGNEIAQTYFSYANTKATGIMPGNEMKRNNFMFRESAKFFDKKLTVDGSINYTSQEIDNSPAMGLYFNPLTGLYLFPRNEDIMPYKNQYEYALEKGYDRQNWYNNEDIRQNPWWVVNRNLNESIRKRYLMTGSAKWEFNKNLSLALRGNIDHLEDSYEQDLFSGTVAALVRSGSGQFILNTQTTEQKYGDALLTFTVPMESAFKVDGLVGTSITDSYVTGTSLGAGNGLKVPNLFIAQNTVPSGQVSNASTMKLNHTQLQSVFGNVNVGYNEWLFLNATARNDWSSNLAFTSNGSFFYPAVGLSGVLTDALDLPSVLTYAKVRVNYAEVGNTVPIYAPNPRNYLDPNTAAIVISNVLPFATLKPERTKTYEIGTDLKFFDNRLSVMFNYYKSNTFNQFVRLTPSAATLHEVGYINAGEIENKGFEFQVGYDVVSNDKIKWNTALNGSRNVNTIIDVASDRNINSFVLTPSNNTNYQSEMHVGGSYGDIYGYKANRDAQGRIIVNNDGSPSKNNAFQYIGNPTPKFAAGWTNTVSYGKFTLNVLVDGKFGGHVLSLTQAYLDQYGVSEVTEDARAQGGVKVNGVDADGQAVEGADPEAWYKAAGGRNGISEFYMYDATVVRLREASLGYTLPISNNVIKSMRVSLTGRNLMYFYKKAPYDPELTMSTGNGLSGVDIFNQPATRNIGFMVNVTL</sequence>
<evidence type="ECO:0000256" key="5">
    <source>
        <dbReference type="ARBA" id="ARBA00022729"/>
    </source>
</evidence>
<keyword evidence="4 8" id="KW-0812">Transmembrane</keyword>
<protein>
    <submittedName>
        <fullName evidence="11">SusC/RagA family TonB-linked outer membrane protein</fullName>
    </submittedName>
</protein>